<keyword evidence="2" id="KW-0378">Hydrolase</keyword>
<evidence type="ECO:0000259" key="1">
    <source>
        <dbReference type="Pfam" id="PF07969"/>
    </source>
</evidence>
<protein>
    <submittedName>
        <fullName evidence="2">Amidohydrolase</fullName>
    </submittedName>
</protein>
<dbReference type="GO" id="GO:0016810">
    <property type="term" value="F:hydrolase activity, acting on carbon-nitrogen (but not peptide) bonds"/>
    <property type="evidence" value="ECO:0007669"/>
    <property type="project" value="InterPro"/>
</dbReference>
<dbReference type="InterPro" id="IPR032466">
    <property type="entry name" value="Metal_Hydrolase"/>
</dbReference>
<dbReference type="InterPro" id="IPR011059">
    <property type="entry name" value="Metal-dep_hydrolase_composite"/>
</dbReference>
<dbReference type="OrthoDB" id="9767366at2"/>
<dbReference type="SUPFAM" id="SSF51338">
    <property type="entry name" value="Composite domain of metallo-dependent hydrolases"/>
    <property type="match status" value="1"/>
</dbReference>
<sequence length="549" mass="60374">MIKENKMDGDQSIPADFSSLKTGSGDLLIYNARILSFQDGFDNNAYDTLAISGNRIKAIGRFGDLQSLIQPGTQVINALGKTLMPGLNDSHIHIWKVGNLKTYMLDVRGAQSLDHLLQMLADYALQYPEAAWITARGFNEAAWKNGQIPTKTDLDKVIKDRPVYVIRTCAHIAVCNSKALKLCNITANTPVPDGGVIYQGDDGKPNGIFSETALGLITKNIPPYTKTELKTMVLAAREELYKYGVTSATDPAVDPLLLDTYYEMHRENRLGFRLNAIPIILPDGGDQPYPIPDYYTSDEFNVNTVKFFSDGGLSGKTAALKRPYKNSAEQGVLRLNKDQYITLASQASAKGLSIATHAIGDAAIQFVIDSYKELKKLFPDIKNRIEHLGLPETKHLEAMHKYEIATSMQSIFISELGKNFIKYLDEDYLNRCYPVKSVIDNNILMALSSDAPVVKNLNPFKGVQAAVTRTDDEGSIIAAHEAITVAEALKAYTYNAALISKTEQTGSLAAGKFADFIVLDGDPLKISHEQLNTIKVKQTFVNGQSVYSA</sequence>
<dbReference type="Pfam" id="PF07969">
    <property type="entry name" value="Amidohydro_3"/>
    <property type="match status" value="1"/>
</dbReference>
<dbReference type="Proteomes" id="UP000270046">
    <property type="component" value="Chromosome"/>
</dbReference>
<dbReference type="PANTHER" id="PTHR22642">
    <property type="entry name" value="IMIDAZOLONEPROPIONASE"/>
    <property type="match status" value="1"/>
</dbReference>
<keyword evidence="3" id="KW-1185">Reference proteome</keyword>
<feature type="domain" description="Amidohydrolase 3" evidence="1">
    <location>
        <begin position="74"/>
        <end position="547"/>
    </location>
</feature>
<dbReference type="KEGG" id="muh:HYN43_003850"/>
<dbReference type="InterPro" id="IPR013108">
    <property type="entry name" value="Amidohydro_3"/>
</dbReference>
<proteinExistence type="predicted"/>
<gene>
    <name evidence="2" type="ORF">HYN43_003850</name>
</gene>
<dbReference type="PANTHER" id="PTHR22642:SF2">
    <property type="entry name" value="PROTEIN LONG AFTER FAR-RED 3"/>
    <property type="match status" value="1"/>
</dbReference>
<name>A0A494VJN2_9SPHI</name>
<accession>A0A494VJN2</accession>
<dbReference type="Gene3D" id="3.20.20.140">
    <property type="entry name" value="Metal-dependent hydrolases"/>
    <property type="match status" value="1"/>
</dbReference>
<dbReference type="InterPro" id="IPR033932">
    <property type="entry name" value="YtcJ-like"/>
</dbReference>
<organism evidence="2 3">
    <name type="scientific">Mucilaginibacter celer</name>
    <dbReference type="NCBI Taxonomy" id="2305508"/>
    <lineage>
        <taxon>Bacteria</taxon>
        <taxon>Pseudomonadati</taxon>
        <taxon>Bacteroidota</taxon>
        <taxon>Sphingobacteriia</taxon>
        <taxon>Sphingobacteriales</taxon>
        <taxon>Sphingobacteriaceae</taxon>
        <taxon>Mucilaginibacter</taxon>
    </lineage>
</organism>
<dbReference type="Gene3D" id="3.10.310.70">
    <property type="match status" value="1"/>
</dbReference>
<evidence type="ECO:0000313" key="2">
    <source>
        <dbReference type="EMBL" id="AYL94484.1"/>
    </source>
</evidence>
<dbReference type="Gene3D" id="2.30.40.10">
    <property type="entry name" value="Urease, subunit C, domain 1"/>
    <property type="match status" value="1"/>
</dbReference>
<dbReference type="EMBL" id="CP032869">
    <property type="protein sequence ID" value="AYL94484.1"/>
    <property type="molecule type" value="Genomic_DNA"/>
</dbReference>
<dbReference type="CDD" id="cd01300">
    <property type="entry name" value="YtcJ_like"/>
    <property type="match status" value="1"/>
</dbReference>
<dbReference type="AlphaFoldDB" id="A0A494VJN2"/>
<reference evidence="2 3" key="1">
    <citation type="submission" date="2018-10" db="EMBL/GenBank/DDBJ databases">
        <title>Genome sequencing of Mucilaginibacter sp. HYN0043.</title>
        <authorList>
            <person name="Kim M."/>
            <person name="Yi H."/>
        </authorList>
    </citation>
    <scope>NUCLEOTIDE SEQUENCE [LARGE SCALE GENOMIC DNA]</scope>
    <source>
        <strain evidence="2 3">HYN0043</strain>
    </source>
</reference>
<dbReference type="RefSeq" id="WP_119408202.1">
    <property type="nucleotide sequence ID" value="NZ_CP032869.1"/>
</dbReference>
<dbReference type="SUPFAM" id="SSF51556">
    <property type="entry name" value="Metallo-dependent hydrolases"/>
    <property type="match status" value="1"/>
</dbReference>
<evidence type="ECO:0000313" key="3">
    <source>
        <dbReference type="Proteomes" id="UP000270046"/>
    </source>
</evidence>